<dbReference type="GO" id="GO:0005886">
    <property type="term" value="C:plasma membrane"/>
    <property type="evidence" value="ECO:0007669"/>
    <property type="project" value="TreeGrafter"/>
</dbReference>
<accession>A0A8J5I638</accession>
<proteinExistence type="predicted"/>
<keyword evidence="4 5" id="KW-0472">Membrane</keyword>
<keyword evidence="2 5" id="KW-0812">Transmembrane</keyword>
<dbReference type="Proteomes" id="UP000734854">
    <property type="component" value="Unassembled WGS sequence"/>
</dbReference>
<dbReference type="InterPro" id="IPR004864">
    <property type="entry name" value="LEA_2"/>
</dbReference>
<keyword evidence="3 5" id="KW-1133">Transmembrane helix</keyword>
<evidence type="ECO:0000313" key="8">
    <source>
        <dbReference type="Proteomes" id="UP000734854"/>
    </source>
</evidence>
<reference evidence="7 8" key="1">
    <citation type="submission" date="2020-08" db="EMBL/GenBank/DDBJ databases">
        <title>Plant Genome Project.</title>
        <authorList>
            <person name="Zhang R.-G."/>
        </authorList>
    </citation>
    <scope>NUCLEOTIDE SEQUENCE [LARGE SCALE GENOMIC DNA]</scope>
    <source>
        <tissue evidence="7">Rhizome</tissue>
    </source>
</reference>
<name>A0A8J5I638_ZINOF</name>
<dbReference type="OrthoDB" id="1426517at2759"/>
<comment type="caution">
    <text evidence="7">The sequence shown here is derived from an EMBL/GenBank/DDBJ whole genome shotgun (WGS) entry which is preliminary data.</text>
</comment>
<feature type="domain" description="Late embryogenesis abundant protein LEA-2 subgroup" evidence="6">
    <location>
        <begin position="82"/>
        <end position="182"/>
    </location>
</feature>
<comment type="subcellular location">
    <subcellularLocation>
        <location evidence="1">Membrane</location>
        <topology evidence="1">Single-pass membrane protein</topology>
    </subcellularLocation>
</comment>
<evidence type="ECO:0000259" key="6">
    <source>
        <dbReference type="Pfam" id="PF03168"/>
    </source>
</evidence>
<dbReference type="InterPro" id="IPR044839">
    <property type="entry name" value="NDR1-like"/>
</dbReference>
<protein>
    <recommendedName>
        <fullName evidence="6">Late embryogenesis abundant protein LEA-2 subgroup domain-containing protein</fullName>
    </recommendedName>
</protein>
<evidence type="ECO:0000256" key="4">
    <source>
        <dbReference type="ARBA" id="ARBA00023136"/>
    </source>
</evidence>
<evidence type="ECO:0000256" key="2">
    <source>
        <dbReference type="ARBA" id="ARBA00022692"/>
    </source>
</evidence>
<dbReference type="GO" id="GO:0098542">
    <property type="term" value="P:defense response to other organism"/>
    <property type="evidence" value="ECO:0007669"/>
    <property type="project" value="InterPro"/>
</dbReference>
<dbReference type="Pfam" id="PF03168">
    <property type="entry name" value="LEA_2"/>
    <property type="match status" value="1"/>
</dbReference>
<dbReference type="PANTHER" id="PTHR31415:SF7">
    <property type="entry name" value="OS08G0102700 PROTEIN"/>
    <property type="match status" value="1"/>
</dbReference>
<dbReference type="EMBL" id="JACMSC010000001">
    <property type="protein sequence ID" value="KAG6538026.1"/>
    <property type="molecule type" value="Genomic_DNA"/>
</dbReference>
<gene>
    <name evidence="7" type="ORF">ZIOFF_003129</name>
</gene>
<evidence type="ECO:0000256" key="1">
    <source>
        <dbReference type="ARBA" id="ARBA00004167"/>
    </source>
</evidence>
<sequence>MSAKDSDNQEPCGRRHGLRLRHLLTGLLLFVSLILLLILIIWLVLRPSKPKFYLQAISIYQLNITGAGGAAPNLLTAVLQTTLSSRNPNDRVGIYYDDLRAFAAFNGQRITTSAPLAAGYQGHHDVAVWSPYLYGASVPLAPYLAAALEQDRATGLLLVELKVEGRLRWKVGTWISGHYRLQANCPAFLTVSNGAGETPAFRFQQQLSTCTIDV</sequence>
<organism evidence="7 8">
    <name type="scientific">Zingiber officinale</name>
    <name type="common">Ginger</name>
    <name type="synonym">Amomum zingiber</name>
    <dbReference type="NCBI Taxonomy" id="94328"/>
    <lineage>
        <taxon>Eukaryota</taxon>
        <taxon>Viridiplantae</taxon>
        <taxon>Streptophyta</taxon>
        <taxon>Embryophyta</taxon>
        <taxon>Tracheophyta</taxon>
        <taxon>Spermatophyta</taxon>
        <taxon>Magnoliopsida</taxon>
        <taxon>Liliopsida</taxon>
        <taxon>Zingiberales</taxon>
        <taxon>Zingiberaceae</taxon>
        <taxon>Zingiber</taxon>
    </lineage>
</organism>
<dbReference type="GO" id="GO:0009506">
    <property type="term" value="C:plasmodesma"/>
    <property type="evidence" value="ECO:0007669"/>
    <property type="project" value="TreeGrafter"/>
</dbReference>
<dbReference type="AlphaFoldDB" id="A0A8J5I638"/>
<feature type="transmembrane region" description="Helical" evidence="5">
    <location>
        <begin position="23"/>
        <end position="45"/>
    </location>
</feature>
<evidence type="ECO:0000256" key="3">
    <source>
        <dbReference type="ARBA" id="ARBA00022989"/>
    </source>
</evidence>
<evidence type="ECO:0000256" key="5">
    <source>
        <dbReference type="SAM" id="Phobius"/>
    </source>
</evidence>
<keyword evidence="8" id="KW-1185">Reference proteome</keyword>
<evidence type="ECO:0000313" key="7">
    <source>
        <dbReference type="EMBL" id="KAG6538026.1"/>
    </source>
</evidence>
<dbReference type="PANTHER" id="PTHR31415">
    <property type="entry name" value="OS05G0367900 PROTEIN"/>
    <property type="match status" value="1"/>
</dbReference>